<dbReference type="AlphaFoldDB" id="A0A498KGI1"/>
<sequence>MEISGSRSFTLILAFLLLGFCSETCNAKDDTSAKSCTSSCGHIHNISYPFRLNHDPKYCGNVSHTLSCESNITVLDIPSSGKYYVQAINYNNNTIRLLDPGLANTNCSSMPQNIPPNPNLDPYGRYLSWSSTSIDYLMCSNPLNSSLYVDTAPCLNNTSSSSQPKTYSYVKVGGIEVWDLDEGCSAEWTAWTAWGLFYDGEDYSNVSYKDIHNALVYGFELDFRDFGIGCQGWMGLYASPCFPHTIPGASTLTKVITICS</sequence>
<evidence type="ECO:0000313" key="6">
    <source>
        <dbReference type="Proteomes" id="UP000290289"/>
    </source>
</evidence>
<organism evidence="5 6">
    <name type="scientific">Malus domestica</name>
    <name type="common">Apple</name>
    <name type="synonym">Pyrus malus</name>
    <dbReference type="NCBI Taxonomy" id="3750"/>
    <lineage>
        <taxon>Eukaryota</taxon>
        <taxon>Viridiplantae</taxon>
        <taxon>Streptophyta</taxon>
        <taxon>Embryophyta</taxon>
        <taxon>Tracheophyta</taxon>
        <taxon>Spermatophyta</taxon>
        <taxon>Magnoliopsida</taxon>
        <taxon>eudicotyledons</taxon>
        <taxon>Gunneridae</taxon>
        <taxon>Pentapetalae</taxon>
        <taxon>rosids</taxon>
        <taxon>fabids</taxon>
        <taxon>Rosales</taxon>
        <taxon>Rosaceae</taxon>
        <taxon>Amygdaloideae</taxon>
        <taxon>Maleae</taxon>
        <taxon>Malus</taxon>
    </lineage>
</organism>
<feature type="chain" id="PRO_5019786418" description="Wall-associated receptor kinase galacturonan-binding domain-containing protein" evidence="3">
    <location>
        <begin position="28"/>
        <end position="260"/>
    </location>
</feature>
<name>A0A498KGI1_MALDO</name>
<comment type="caution">
    <text evidence="5">The sequence shown here is derived from an EMBL/GenBank/DDBJ whole genome shotgun (WGS) entry which is preliminary data.</text>
</comment>
<dbReference type="PANTHER" id="PTHR33138">
    <property type="entry name" value="OS01G0690200 PROTEIN"/>
    <property type="match status" value="1"/>
</dbReference>
<feature type="signal peptide" evidence="3">
    <location>
        <begin position="1"/>
        <end position="27"/>
    </location>
</feature>
<dbReference type="Pfam" id="PF13947">
    <property type="entry name" value="GUB_WAK_bind"/>
    <property type="match status" value="1"/>
</dbReference>
<dbReference type="PANTHER" id="PTHR33138:SF30">
    <property type="entry name" value="LEAF RUST 10 DISEASE-RESISTANCE LOCUS RECEPTOR-LIKE PROTEIN KINASE-LIKE 2.7"/>
    <property type="match status" value="1"/>
</dbReference>
<proteinExistence type="predicted"/>
<gene>
    <name evidence="5" type="ORF">DVH24_025633</name>
</gene>
<keyword evidence="2 3" id="KW-0732">Signal</keyword>
<reference evidence="5 6" key="1">
    <citation type="submission" date="2018-10" db="EMBL/GenBank/DDBJ databases">
        <title>A high-quality apple genome assembly.</title>
        <authorList>
            <person name="Hu J."/>
        </authorList>
    </citation>
    <scope>NUCLEOTIDE SEQUENCE [LARGE SCALE GENOMIC DNA]</scope>
    <source>
        <strain evidence="6">cv. HFTH1</strain>
        <tissue evidence="5">Young leaf</tissue>
    </source>
</reference>
<protein>
    <recommendedName>
        <fullName evidence="4">Wall-associated receptor kinase galacturonan-binding domain-containing protein</fullName>
    </recommendedName>
</protein>
<evidence type="ECO:0000313" key="5">
    <source>
        <dbReference type="EMBL" id="RXI06497.1"/>
    </source>
</evidence>
<evidence type="ECO:0000256" key="3">
    <source>
        <dbReference type="SAM" id="SignalP"/>
    </source>
</evidence>
<feature type="domain" description="Wall-associated receptor kinase galacturonan-binding" evidence="4">
    <location>
        <begin position="36"/>
        <end position="99"/>
    </location>
</feature>
<accession>A0A498KGI1</accession>
<comment type="subcellular location">
    <subcellularLocation>
        <location evidence="1">Membrane</location>
        <topology evidence="1">Single-pass membrane protein</topology>
    </subcellularLocation>
</comment>
<dbReference type="InterPro" id="IPR025287">
    <property type="entry name" value="WAK_GUB"/>
</dbReference>
<dbReference type="Proteomes" id="UP000290289">
    <property type="component" value="Chromosome 2"/>
</dbReference>
<keyword evidence="6" id="KW-1185">Reference proteome</keyword>
<evidence type="ECO:0000256" key="2">
    <source>
        <dbReference type="ARBA" id="ARBA00022729"/>
    </source>
</evidence>
<dbReference type="EMBL" id="RDQH01000328">
    <property type="protein sequence ID" value="RXI06497.1"/>
    <property type="molecule type" value="Genomic_DNA"/>
</dbReference>
<evidence type="ECO:0000256" key="1">
    <source>
        <dbReference type="ARBA" id="ARBA00004167"/>
    </source>
</evidence>
<evidence type="ECO:0000259" key="4">
    <source>
        <dbReference type="Pfam" id="PF13947"/>
    </source>
</evidence>
<dbReference type="GO" id="GO:0016020">
    <property type="term" value="C:membrane"/>
    <property type="evidence" value="ECO:0007669"/>
    <property type="project" value="UniProtKB-SubCell"/>
</dbReference>
<dbReference type="GO" id="GO:0030247">
    <property type="term" value="F:polysaccharide binding"/>
    <property type="evidence" value="ECO:0007669"/>
    <property type="project" value="InterPro"/>
</dbReference>